<evidence type="ECO:0000313" key="1">
    <source>
        <dbReference type="EMBL" id="KKL60979.1"/>
    </source>
</evidence>
<evidence type="ECO:0008006" key="2">
    <source>
        <dbReference type="Google" id="ProtNLM"/>
    </source>
</evidence>
<name>A0A0F9DH88_9ZZZZ</name>
<sequence length="109" mass="11729">MDGSSNDLLNVPAGAGATTSATDVELRAWVEDVTGGRITGWTQISGGNRCRSWAVKLDGAGPAQAYLRYQPPRPPSAEPYTVWREARIYRAISQGAVSAPKIMAVHQHH</sequence>
<gene>
    <name evidence="1" type="ORF">LCGC14_2199910</name>
</gene>
<comment type="caution">
    <text evidence="1">The sequence shown here is derived from an EMBL/GenBank/DDBJ whole genome shotgun (WGS) entry which is preliminary data.</text>
</comment>
<accession>A0A0F9DH88</accession>
<organism evidence="1">
    <name type="scientific">marine sediment metagenome</name>
    <dbReference type="NCBI Taxonomy" id="412755"/>
    <lineage>
        <taxon>unclassified sequences</taxon>
        <taxon>metagenomes</taxon>
        <taxon>ecological metagenomes</taxon>
    </lineage>
</organism>
<dbReference type="EMBL" id="LAZR01028964">
    <property type="protein sequence ID" value="KKL60979.1"/>
    <property type="molecule type" value="Genomic_DNA"/>
</dbReference>
<reference evidence="1" key="1">
    <citation type="journal article" date="2015" name="Nature">
        <title>Complex archaea that bridge the gap between prokaryotes and eukaryotes.</title>
        <authorList>
            <person name="Spang A."/>
            <person name="Saw J.H."/>
            <person name="Jorgensen S.L."/>
            <person name="Zaremba-Niedzwiedzka K."/>
            <person name="Martijn J."/>
            <person name="Lind A.E."/>
            <person name="van Eijk R."/>
            <person name="Schleper C."/>
            <person name="Guy L."/>
            <person name="Ettema T.J."/>
        </authorList>
    </citation>
    <scope>NUCLEOTIDE SEQUENCE</scope>
</reference>
<proteinExistence type="predicted"/>
<dbReference type="AlphaFoldDB" id="A0A0F9DH88"/>
<protein>
    <recommendedName>
        <fullName evidence="2">Aminoglycoside phosphotransferase domain-containing protein</fullName>
    </recommendedName>
</protein>